<evidence type="ECO:0000313" key="1">
    <source>
        <dbReference type="EMBL" id="EJD34522.1"/>
    </source>
</evidence>
<organism evidence="1 2">
    <name type="scientific">Auricularia subglabra (strain TFB-10046 / SS5)</name>
    <name type="common">White-rot fungus</name>
    <name type="synonym">Auricularia delicata (strain TFB10046)</name>
    <dbReference type="NCBI Taxonomy" id="717982"/>
    <lineage>
        <taxon>Eukaryota</taxon>
        <taxon>Fungi</taxon>
        <taxon>Dikarya</taxon>
        <taxon>Basidiomycota</taxon>
        <taxon>Agaricomycotina</taxon>
        <taxon>Agaricomycetes</taxon>
        <taxon>Auriculariales</taxon>
        <taxon>Auriculariaceae</taxon>
        <taxon>Auricularia</taxon>
    </lineage>
</organism>
<accession>J0WRF0</accession>
<dbReference type="Proteomes" id="UP000006514">
    <property type="component" value="Unassembled WGS sequence"/>
</dbReference>
<protein>
    <submittedName>
        <fullName evidence="1">Uncharacterized protein</fullName>
    </submittedName>
</protein>
<keyword evidence="2" id="KW-1185">Reference proteome</keyword>
<dbReference type="InParanoid" id="J0WRF0"/>
<evidence type="ECO:0000313" key="2">
    <source>
        <dbReference type="Proteomes" id="UP000006514"/>
    </source>
</evidence>
<sequence>MYVMPKALESYWTMYMRKLGVEKIFRRSESLFTAVVMGMFMSTYRNSPGHLSGYARRIMYQLMGPN</sequence>
<reference evidence="2" key="1">
    <citation type="journal article" date="2012" name="Science">
        <title>The Paleozoic origin of enzymatic lignin decomposition reconstructed from 31 fungal genomes.</title>
        <authorList>
            <person name="Floudas D."/>
            <person name="Binder M."/>
            <person name="Riley R."/>
            <person name="Barry K."/>
            <person name="Blanchette R.A."/>
            <person name="Henrissat B."/>
            <person name="Martinez A.T."/>
            <person name="Otillar R."/>
            <person name="Spatafora J.W."/>
            <person name="Yadav J.S."/>
            <person name="Aerts A."/>
            <person name="Benoit I."/>
            <person name="Boyd A."/>
            <person name="Carlson A."/>
            <person name="Copeland A."/>
            <person name="Coutinho P.M."/>
            <person name="de Vries R.P."/>
            <person name="Ferreira P."/>
            <person name="Findley K."/>
            <person name="Foster B."/>
            <person name="Gaskell J."/>
            <person name="Glotzer D."/>
            <person name="Gorecki P."/>
            <person name="Heitman J."/>
            <person name="Hesse C."/>
            <person name="Hori C."/>
            <person name="Igarashi K."/>
            <person name="Jurgens J.A."/>
            <person name="Kallen N."/>
            <person name="Kersten P."/>
            <person name="Kohler A."/>
            <person name="Kuees U."/>
            <person name="Kumar T.K.A."/>
            <person name="Kuo A."/>
            <person name="LaButti K."/>
            <person name="Larrondo L.F."/>
            <person name="Lindquist E."/>
            <person name="Ling A."/>
            <person name="Lombard V."/>
            <person name="Lucas S."/>
            <person name="Lundell T."/>
            <person name="Martin R."/>
            <person name="McLaughlin D.J."/>
            <person name="Morgenstern I."/>
            <person name="Morin E."/>
            <person name="Murat C."/>
            <person name="Nagy L.G."/>
            <person name="Nolan M."/>
            <person name="Ohm R.A."/>
            <person name="Patyshakuliyeva A."/>
            <person name="Rokas A."/>
            <person name="Ruiz-Duenas F.J."/>
            <person name="Sabat G."/>
            <person name="Salamov A."/>
            <person name="Samejima M."/>
            <person name="Schmutz J."/>
            <person name="Slot J.C."/>
            <person name="St John F."/>
            <person name="Stenlid J."/>
            <person name="Sun H."/>
            <person name="Sun S."/>
            <person name="Syed K."/>
            <person name="Tsang A."/>
            <person name="Wiebenga A."/>
            <person name="Young D."/>
            <person name="Pisabarro A."/>
            <person name="Eastwood D.C."/>
            <person name="Martin F."/>
            <person name="Cullen D."/>
            <person name="Grigoriev I.V."/>
            <person name="Hibbett D.S."/>
        </authorList>
    </citation>
    <scope>NUCLEOTIDE SEQUENCE [LARGE SCALE GENOMIC DNA]</scope>
    <source>
        <strain evidence="2">TFB10046</strain>
    </source>
</reference>
<dbReference type="EMBL" id="JH687940">
    <property type="protein sequence ID" value="EJD34522.1"/>
    <property type="molecule type" value="Genomic_DNA"/>
</dbReference>
<dbReference type="KEGG" id="adl:AURDEDRAFT_176442"/>
<proteinExistence type="predicted"/>
<gene>
    <name evidence="1" type="ORF">AURDEDRAFT_176442</name>
</gene>
<name>J0WRF0_AURST</name>
<dbReference type="OrthoDB" id="291792at2759"/>
<dbReference type="AlphaFoldDB" id="J0WRF0"/>